<protein>
    <submittedName>
        <fullName evidence="3">Uncharacterized protein</fullName>
    </submittedName>
</protein>
<organism evidence="3 4">
    <name type="scientific">Ensete ventricosum</name>
    <name type="common">Abyssinian banana</name>
    <name type="synonym">Musa ensete</name>
    <dbReference type="NCBI Taxonomy" id="4639"/>
    <lineage>
        <taxon>Eukaryota</taxon>
        <taxon>Viridiplantae</taxon>
        <taxon>Streptophyta</taxon>
        <taxon>Embryophyta</taxon>
        <taxon>Tracheophyta</taxon>
        <taxon>Spermatophyta</taxon>
        <taxon>Magnoliopsida</taxon>
        <taxon>Liliopsida</taxon>
        <taxon>Zingiberales</taxon>
        <taxon>Musaceae</taxon>
        <taxon>Ensete</taxon>
    </lineage>
</organism>
<accession>A0AAV8Q790</accession>
<dbReference type="GO" id="GO:0005524">
    <property type="term" value="F:ATP binding"/>
    <property type="evidence" value="ECO:0007669"/>
    <property type="project" value="UniProtKB-KW"/>
</dbReference>
<proteinExistence type="predicted"/>
<comment type="caution">
    <text evidence="3">The sequence shown here is derived from an EMBL/GenBank/DDBJ whole genome shotgun (WGS) entry which is preliminary data.</text>
</comment>
<keyword evidence="1" id="KW-0547">Nucleotide-binding</keyword>
<evidence type="ECO:0000256" key="2">
    <source>
        <dbReference type="ARBA" id="ARBA00022840"/>
    </source>
</evidence>
<dbReference type="Pfam" id="PF08433">
    <property type="entry name" value="KTI12"/>
    <property type="match status" value="1"/>
</dbReference>
<dbReference type="InterPro" id="IPR013641">
    <property type="entry name" value="KTI12/PSTK"/>
</dbReference>
<keyword evidence="2" id="KW-0067">ATP-binding</keyword>
<evidence type="ECO:0000313" key="4">
    <source>
        <dbReference type="Proteomes" id="UP001222027"/>
    </source>
</evidence>
<keyword evidence="4" id="KW-1185">Reference proteome</keyword>
<sequence length="93" mass="9923">MALVICGQLCSGKSTAAACLADDIETMDPKPTVGIIDESSFHLGRNQSDAGTRSLIISINSTVRHNVVNCSKEENQKKKKFSGPCIMSPSALR</sequence>
<reference evidence="3 4" key="1">
    <citation type="submission" date="2022-12" db="EMBL/GenBank/DDBJ databases">
        <title>Chromosome-scale assembly of the Ensete ventricosum genome.</title>
        <authorList>
            <person name="Dussert Y."/>
            <person name="Stocks J."/>
            <person name="Wendawek A."/>
            <person name="Woldeyes F."/>
            <person name="Nichols R.A."/>
            <person name="Borrell J.S."/>
        </authorList>
    </citation>
    <scope>NUCLEOTIDE SEQUENCE [LARGE SCALE GENOMIC DNA]</scope>
    <source>
        <strain evidence="4">cv. Maze</strain>
        <tissue evidence="3">Seeds</tissue>
    </source>
</reference>
<name>A0AAV8Q790_ENSVE</name>
<dbReference type="AlphaFoldDB" id="A0AAV8Q790"/>
<evidence type="ECO:0000256" key="1">
    <source>
        <dbReference type="ARBA" id="ARBA00022741"/>
    </source>
</evidence>
<dbReference type="EMBL" id="JAQQAF010000008">
    <property type="protein sequence ID" value="KAJ8467365.1"/>
    <property type="molecule type" value="Genomic_DNA"/>
</dbReference>
<dbReference type="Proteomes" id="UP001222027">
    <property type="component" value="Unassembled WGS sequence"/>
</dbReference>
<evidence type="ECO:0000313" key="3">
    <source>
        <dbReference type="EMBL" id="KAJ8467365.1"/>
    </source>
</evidence>
<gene>
    <name evidence="3" type="ORF">OPV22_029917</name>
</gene>